<dbReference type="GO" id="GO:0005509">
    <property type="term" value="F:calcium ion binding"/>
    <property type="evidence" value="ECO:0007669"/>
    <property type="project" value="InterPro"/>
</dbReference>
<accession>A0A2P6M900</accession>
<dbReference type="PANTHER" id="PTHR10827">
    <property type="entry name" value="RETICULOCALBIN"/>
    <property type="match status" value="1"/>
</dbReference>
<evidence type="ECO:0000313" key="5">
    <source>
        <dbReference type="EMBL" id="PRH82428.1"/>
    </source>
</evidence>
<dbReference type="PROSITE" id="PS00018">
    <property type="entry name" value="EF_HAND_1"/>
    <property type="match status" value="2"/>
</dbReference>
<dbReference type="AlphaFoldDB" id="A0A2P6M900"/>
<dbReference type="Pfam" id="PF13202">
    <property type="entry name" value="EF-hand_5"/>
    <property type="match status" value="2"/>
</dbReference>
<keyword evidence="2" id="KW-0677">Repeat</keyword>
<evidence type="ECO:0000256" key="3">
    <source>
        <dbReference type="SAM" id="SignalP"/>
    </source>
</evidence>
<dbReference type="SMART" id="SM00054">
    <property type="entry name" value="EFh"/>
    <property type="match status" value="2"/>
</dbReference>
<reference evidence="5 6" key="1">
    <citation type="submission" date="2018-03" db="EMBL/GenBank/DDBJ databases">
        <title>Arenimonas caeni sp. nov., isolated from activated sludge.</title>
        <authorList>
            <person name="Liu H."/>
        </authorList>
    </citation>
    <scope>NUCLEOTIDE SEQUENCE [LARGE SCALE GENOMIC DNA]</scope>
    <source>
        <strain evidence="6">z29</strain>
    </source>
</reference>
<dbReference type="Proteomes" id="UP000241736">
    <property type="component" value="Unassembled WGS sequence"/>
</dbReference>
<evidence type="ECO:0000313" key="6">
    <source>
        <dbReference type="Proteomes" id="UP000241736"/>
    </source>
</evidence>
<dbReference type="PANTHER" id="PTHR10827:SF98">
    <property type="entry name" value="45 KDA CALCIUM-BINDING PROTEIN"/>
    <property type="match status" value="1"/>
</dbReference>
<evidence type="ECO:0000256" key="2">
    <source>
        <dbReference type="ARBA" id="ARBA00022737"/>
    </source>
</evidence>
<sequence>MHRREPENPMRKTLIFTALALASGLAFAQADKPADRDAARAEWRAQADARWAASDKDGDGALDRAEAAAHHARLGENFDRIDANSDGRISREEMRAMHGKMRHGGRGGHRMQGYMAGLFVGMDDDRNGAISRAELGDKAPRIAENFAAIDKDGNGEISKEEFRAFRKAQRDERRAGKAD</sequence>
<feature type="chain" id="PRO_5015125944" description="EF-hand domain-containing protein" evidence="3">
    <location>
        <begin position="29"/>
        <end position="179"/>
    </location>
</feature>
<organism evidence="5 6">
    <name type="scientific">Arenimonas caeni</name>
    <dbReference type="NCBI Taxonomy" id="2058085"/>
    <lineage>
        <taxon>Bacteria</taxon>
        <taxon>Pseudomonadati</taxon>
        <taxon>Pseudomonadota</taxon>
        <taxon>Gammaproteobacteria</taxon>
        <taxon>Lysobacterales</taxon>
        <taxon>Lysobacteraceae</taxon>
        <taxon>Arenimonas</taxon>
    </lineage>
</organism>
<dbReference type="InterPro" id="IPR002048">
    <property type="entry name" value="EF_hand_dom"/>
</dbReference>
<evidence type="ECO:0000256" key="1">
    <source>
        <dbReference type="ARBA" id="ARBA00022723"/>
    </source>
</evidence>
<proteinExistence type="predicted"/>
<name>A0A2P6M900_9GAMM</name>
<dbReference type="Gene3D" id="1.10.238.10">
    <property type="entry name" value="EF-hand"/>
    <property type="match status" value="2"/>
</dbReference>
<keyword evidence="1" id="KW-0479">Metal-binding</keyword>
<dbReference type="SUPFAM" id="SSF47473">
    <property type="entry name" value="EF-hand"/>
    <property type="match status" value="1"/>
</dbReference>
<dbReference type="InterPro" id="IPR011992">
    <property type="entry name" value="EF-hand-dom_pair"/>
</dbReference>
<keyword evidence="6" id="KW-1185">Reference proteome</keyword>
<comment type="caution">
    <text evidence="5">The sequence shown here is derived from an EMBL/GenBank/DDBJ whole genome shotgun (WGS) entry which is preliminary data.</text>
</comment>
<dbReference type="InterPro" id="IPR018247">
    <property type="entry name" value="EF_Hand_1_Ca_BS"/>
</dbReference>
<evidence type="ECO:0000259" key="4">
    <source>
        <dbReference type="PROSITE" id="PS50222"/>
    </source>
</evidence>
<keyword evidence="3" id="KW-0732">Signal</keyword>
<feature type="domain" description="EF-hand" evidence="4">
    <location>
        <begin position="69"/>
        <end position="104"/>
    </location>
</feature>
<feature type="signal peptide" evidence="3">
    <location>
        <begin position="1"/>
        <end position="28"/>
    </location>
</feature>
<dbReference type="EMBL" id="PVLF01000010">
    <property type="protein sequence ID" value="PRH82428.1"/>
    <property type="molecule type" value="Genomic_DNA"/>
</dbReference>
<dbReference type="PROSITE" id="PS50222">
    <property type="entry name" value="EF_HAND_2"/>
    <property type="match status" value="2"/>
</dbReference>
<dbReference type="OrthoDB" id="6089795at2"/>
<protein>
    <recommendedName>
        <fullName evidence="4">EF-hand domain-containing protein</fullName>
    </recommendedName>
</protein>
<gene>
    <name evidence="5" type="ORF">C6N40_07885</name>
</gene>
<feature type="domain" description="EF-hand" evidence="4">
    <location>
        <begin position="137"/>
        <end position="172"/>
    </location>
</feature>